<reference evidence="2 3" key="2">
    <citation type="submission" date="2024-07" db="EMBL/GenBank/DDBJ databases">
        <authorList>
            <person name="Akdeniz Z."/>
        </authorList>
    </citation>
    <scope>NUCLEOTIDE SEQUENCE [LARGE SCALE GENOMIC DNA]</scope>
</reference>
<name>A0AA86U8Q7_9EUKA</name>
<dbReference type="Proteomes" id="UP001642409">
    <property type="component" value="Unassembled WGS sequence"/>
</dbReference>
<dbReference type="EMBL" id="CAXDID020000030">
    <property type="protein sequence ID" value="CAL5993209.1"/>
    <property type="molecule type" value="Genomic_DNA"/>
</dbReference>
<evidence type="ECO:0000313" key="3">
    <source>
        <dbReference type="Proteomes" id="UP001642409"/>
    </source>
</evidence>
<proteinExistence type="predicted"/>
<sequence length="156" mass="17522">MSNNIALHRLALLNNGWRCISALPCLRWGFLQDKTAECATSNVYLKEKLAPKEYYVDFRNGRRGMRSNLLKEMICKLHMNDNGFISSISMWKQFHKTVFVIGFQNWIPELVFEYDLHLGQLPETGSRVSVSLCSLFPSACTGGCSVVLALLGGGCL</sequence>
<evidence type="ECO:0000313" key="1">
    <source>
        <dbReference type="EMBL" id="CAI9941817.1"/>
    </source>
</evidence>
<reference evidence="1" key="1">
    <citation type="submission" date="2023-06" db="EMBL/GenBank/DDBJ databases">
        <authorList>
            <person name="Kurt Z."/>
        </authorList>
    </citation>
    <scope>NUCLEOTIDE SEQUENCE</scope>
</reference>
<protein>
    <submittedName>
        <fullName evidence="2">Hypothetical_protein</fullName>
    </submittedName>
</protein>
<gene>
    <name evidence="2" type="ORF">HINF_LOCUS12950</name>
    <name evidence="1" type="ORF">HINF_LOCUS29462</name>
</gene>
<keyword evidence="3" id="KW-1185">Reference proteome</keyword>
<evidence type="ECO:0000313" key="2">
    <source>
        <dbReference type="EMBL" id="CAL5993209.1"/>
    </source>
</evidence>
<accession>A0AA86U8Q7</accession>
<dbReference type="AlphaFoldDB" id="A0AA86U8Q7"/>
<organism evidence="1">
    <name type="scientific">Hexamita inflata</name>
    <dbReference type="NCBI Taxonomy" id="28002"/>
    <lineage>
        <taxon>Eukaryota</taxon>
        <taxon>Metamonada</taxon>
        <taxon>Diplomonadida</taxon>
        <taxon>Hexamitidae</taxon>
        <taxon>Hexamitinae</taxon>
        <taxon>Hexamita</taxon>
    </lineage>
</organism>
<comment type="caution">
    <text evidence="1">The sequence shown here is derived from an EMBL/GenBank/DDBJ whole genome shotgun (WGS) entry which is preliminary data.</text>
</comment>
<dbReference type="EMBL" id="CATOUU010000697">
    <property type="protein sequence ID" value="CAI9941817.1"/>
    <property type="molecule type" value="Genomic_DNA"/>
</dbReference>